<dbReference type="EMBL" id="JQGA01000239">
    <property type="protein sequence ID" value="KGO76659.1"/>
    <property type="molecule type" value="Genomic_DNA"/>
</dbReference>
<keyword evidence="2" id="KW-1185">Reference proteome</keyword>
<dbReference type="Proteomes" id="UP000030104">
    <property type="component" value="Unassembled WGS sequence"/>
</dbReference>
<proteinExistence type="predicted"/>
<reference evidence="1 2" key="1">
    <citation type="journal article" date="2015" name="Mol. Plant Microbe Interact.">
        <title>Genome, transcriptome, and functional analyses of Penicillium expansum provide new insights into secondary metabolism and pathogenicity.</title>
        <authorList>
            <person name="Ballester A.R."/>
            <person name="Marcet-Houben M."/>
            <person name="Levin E."/>
            <person name="Sela N."/>
            <person name="Selma-Lazaro C."/>
            <person name="Carmona L."/>
            <person name="Wisniewski M."/>
            <person name="Droby S."/>
            <person name="Gonzalez-Candelas L."/>
            <person name="Gabaldon T."/>
        </authorList>
    </citation>
    <scope>NUCLEOTIDE SEQUENCE [LARGE SCALE GENOMIC DNA]</scope>
    <source>
        <strain evidence="1 2">PHI-1</strain>
    </source>
</reference>
<dbReference type="HOGENOM" id="CLU_3207814_0_0_1"/>
<protein>
    <submittedName>
        <fullName evidence="1">Uncharacterized protein</fullName>
    </submittedName>
</protein>
<organism evidence="1 2">
    <name type="scientific">Penicillium italicum</name>
    <name type="common">Blue mold</name>
    <dbReference type="NCBI Taxonomy" id="40296"/>
    <lineage>
        <taxon>Eukaryota</taxon>
        <taxon>Fungi</taxon>
        <taxon>Dikarya</taxon>
        <taxon>Ascomycota</taxon>
        <taxon>Pezizomycotina</taxon>
        <taxon>Eurotiomycetes</taxon>
        <taxon>Eurotiomycetidae</taxon>
        <taxon>Eurotiales</taxon>
        <taxon>Aspergillaceae</taxon>
        <taxon>Penicillium</taxon>
    </lineage>
</organism>
<sequence length="45" mass="4930">MTNLCFTPKYQCSLRTSLTLFFELVPAACGDYKVGIGNPDAVMNV</sequence>
<name>A0A0A2L9R2_PENIT</name>
<comment type="caution">
    <text evidence="1">The sequence shown here is derived from an EMBL/GenBank/DDBJ whole genome shotgun (WGS) entry which is preliminary data.</text>
</comment>
<evidence type="ECO:0000313" key="2">
    <source>
        <dbReference type="Proteomes" id="UP000030104"/>
    </source>
</evidence>
<dbReference type="AlphaFoldDB" id="A0A0A2L9R2"/>
<evidence type="ECO:0000313" key="1">
    <source>
        <dbReference type="EMBL" id="KGO76659.1"/>
    </source>
</evidence>
<dbReference type="OrthoDB" id="3431997at2759"/>
<accession>A0A0A2L9R2</accession>
<gene>
    <name evidence="1" type="ORF">PITC_090130</name>
</gene>